<dbReference type="PROSITE" id="PS51746">
    <property type="entry name" value="PPM_2"/>
    <property type="match status" value="1"/>
</dbReference>
<evidence type="ECO:0000256" key="3">
    <source>
        <dbReference type="ARBA" id="ARBA00013081"/>
    </source>
</evidence>
<proteinExistence type="inferred from homology"/>
<comment type="similarity">
    <text evidence="6">Belongs to the PP2C family.</text>
</comment>
<keyword evidence="6" id="KW-0378">Hydrolase</keyword>
<evidence type="ECO:0000256" key="7">
    <source>
        <dbReference type="SAM" id="MobiDB-lite"/>
    </source>
</evidence>
<dbReference type="PROSITE" id="PS01032">
    <property type="entry name" value="PPM_1"/>
    <property type="match status" value="1"/>
</dbReference>
<dbReference type="SMART" id="SM00332">
    <property type="entry name" value="PP2Cc"/>
    <property type="match status" value="1"/>
</dbReference>
<accession>A0A8T2H039</accession>
<keyword evidence="5" id="KW-0464">Manganese</keyword>
<dbReference type="EMBL" id="JAEFBJ010000001">
    <property type="protein sequence ID" value="KAG7653409.1"/>
    <property type="molecule type" value="Genomic_DNA"/>
</dbReference>
<dbReference type="OrthoDB" id="10264738at2759"/>
<name>A0A8T2H039_ARASU</name>
<comment type="caution">
    <text evidence="9">The sequence shown here is derived from an EMBL/GenBank/DDBJ whole genome shotgun (WGS) entry which is preliminary data.</text>
</comment>
<feature type="region of interest" description="Disordered" evidence="7">
    <location>
        <begin position="1"/>
        <end position="108"/>
    </location>
</feature>
<dbReference type="Proteomes" id="UP000694251">
    <property type="component" value="Chromosome 1"/>
</dbReference>
<evidence type="ECO:0000256" key="6">
    <source>
        <dbReference type="RuleBase" id="RU003465"/>
    </source>
</evidence>
<evidence type="ECO:0000313" key="9">
    <source>
        <dbReference type="EMBL" id="KAG7653409.1"/>
    </source>
</evidence>
<reference evidence="9 10" key="1">
    <citation type="submission" date="2020-12" db="EMBL/GenBank/DDBJ databases">
        <title>Concerted genomic and epigenomic changes stabilize Arabidopsis allopolyploids.</title>
        <authorList>
            <person name="Chen Z."/>
        </authorList>
    </citation>
    <scope>NUCLEOTIDE SEQUENCE [LARGE SCALE GENOMIC DNA]</scope>
    <source>
        <strain evidence="9">As9502</strain>
        <tissue evidence="9">Leaf</tissue>
    </source>
</reference>
<dbReference type="PANTHER" id="PTHR47992">
    <property type="entry name" value="PROTEIN PHOSPHATASE"/>
    <property type="match status" value="1"/>
</dbReference>
<evidence type="ECO:0000256" key="4">
    <source>
        <dbReference type="ARBA" id="ARBA00022842"/>
    </source>
</evidence>
<protein>
    <recommendedName>
        <fullName evidence="3">protein-serine/threonine phosphatase</fullName>
        <ecNumber evidence="3">3.1.3.16</ecNumber>
    </recommendedName>
</protein>
<keyword evidence="10" id="KW-1185">Reference proteome</keyword>
<dbReference type="InterPro" id="IPR001932">
    <property type="entry name" value="PPM-type_phosphatase-like_dom"/>
</dbReference>
<evidence type="ECO:0000256" key="2">
    <source>
        <dbReference type="ARBA" id="ARBA00001946"/>
    </source>
</evidence>
<dbReference type="CDD" id="cd00143">
    <property type="entry name" value="PP2Cc"/>
    <property type="match status" value="1"/>
</dbReference>
<dbReference type="GO" id="GO:0043169">
    <property type="term" value="F:cation binding"/>
    <property type="evidence" value="ECO:0007669"/>
    <property type="project" value="InterPro"/>
</dbReference>
<feature type="compositionally biased region" description="Acidic residues" evidence="7">
    <location>
        <begin position="1"/>
        <end position="11"/>
    </location>
</feature>
<dbReference type="EC" id="3.1.3.16" evidence="3"/>
<evidence type="ECO:0000256" key="5">
    <source>
        <dbReference type="ARBA" id="ARBA00023211"/>
    </source>
</evidence>
<dbReference type="InterPro" id="IPR015655">
    <property type="entry name" value="PP2C"/>
</dbReference>
<sequence length="320" mass="36414">MTDICYEDETSASESRPSWSSRKWRIGVQRFRMSPSEMNPTASTAAEEEEEKSQGIYNKRNKQEEYDFMNSASSSPPPSQSSPEESVSLEESDVSVSDGNSSVNDITVIPSKKTVKETDLRPRYGFASVCGRRRDMEDAVAIHPSFVRNQTEFSRTRWHYFGVYDGHGCSHVALRCKERLHELVQEEALSDKKEEWKKTMERSFTRMDKEVVRWGETVMSAKCRCELQTPDCDAVGSTAVVSVITPEKIIVANCGDSRAVLCRNGKAVPLSIDHKVSLYLSIEMFLDLLDLVDYNSCFAFEMSSRIVRMSWIESKKQEDE</sequence>
<dbReference type="AlphaFoldDB" id="A0A8T2H039"/>
<feature type="domain" description="PPM-type phosphatase" evidence="8">
    <location>
        <begin position="123"/>
        <end position="320"/>
    </location>
</feature>
<evidence type="ECO:0000256" key="1">
    <source>
        <dbReference type="ARBA" id="ARBA00001936"/>
    </source>
</evidence>
<dbReference type="Pfam" id="PF00481">
    <property type="entry name" value="PP2C"/>
    <property type="match status" value="1"/>
</dbReference>
<evidence type="ECO:0000259" key="8">
    <source>
        <dbReference type="PROSITE" id="PS51746"/>
    </source>
</evidence>
<dbReference type="GO" id="GO:0004722">
    <property type="term" value="F:protein serine/threonine phosphatase activity"/>
    <property type="evidence" value="ECO:0007669"/>
    <property type="project" value="UniProtKB-EC"/>
</dbReference>
<keyword evidence="4" id="KW-0460">Magnesium</keyword>
<comment type="cofactor">
    <cofactor evidence="2">
        <name>Mg(2+)</name>
        <dbReference type="ChEBI" id="CHEBI:18420"/>
    </cofactor>
</comment>
<comment type="cofactor">
    <cofactor evidence="1">
        <name>Mn(2+)</name>
        <dbReference type="ChEBI" id="CHEBI:29035"/>
    </cofactor>
</comment>
<gene>
    <name evidence="9" type="ORF">ISN44_As01g006810</name>
</gene>
<feature type="compositionally biased region" description="Low complexity" evidence="7">
    <location>
        <begin position="12"/>
        <end position="21"/>
    </location>
</feature>
<keyword evidence="6" id="KW-0904">Protein phosphatase</keyword>
<organism evidence="9 10">
    <name type="scientific">Arabidopsis suecica</name>
    <name type="common">Swedish thale-cress</name>
    <name type="synonym">Cardaminopsis suecica</name>
    <dbReference type="NCBI Taxonomy" id="45249"/>
    <lineage>
        <taxon>Eukaryota</taxon>
        <taxon>Viridiplantae</taxon>
        <taxon>Streptophyta</taxon>
        <taxon>Embryophyta</taxon>
        <taxon>Tracheophyta</taxon>
        <taxon>Spermatophyta</taxon>
        <taxon>Magnoliopsida</taxon>
        <taxon>eudicotyledons</taxon>
        <taxon>Gunneridae</taxon>
        <taxon>Pentapetalae</taxon>
        <taxon>rosids</taxon>
        <taxon>malvids</taxon>
        <taxon>Brassicales</taxon>
        <taxon>Brassicaceae</taxon>
        <taxon>Camelineae</taxon>
        <taxon>Arabidopsis</taxon>
    </lineage>
</organism>
<evidence type="ECO:0000313" key="10">
    <source>
        <dbReference type="Proteomes" id="UP000694251"/>
    </source>
</evidence>
<feature type="compositionally biased region" description="Low complexity" evidence="7">
    <location>
        <begin position="94"/>
        <end position="105"/>
    </location>
</feature>
<dbReference type="InterPro" id="IPR000222">
    <property type="entry name" value="PP2C_BS"/>
</dbReference>